<keyword evidence="4 14" id="KW-0997">Cell inner membrane</keyword>
<evidence type="ECO:0000256" key="3">
    <source>
        <dbReference type="ARBA" id="ARBA00022475"/>
    </source>
</evidence>
<dbReference type="GO" id="GO:0008270">
    <property type="term" value="F:zinc ion binding"/>
    <property type="evidence" value="ECO:0007669"/>
    <property type="project" value="UniProtKB-UniRule"/>
</dbReference>
<dbReference type="HAMAP" id="MF_02081">
    <property type="entry name" value="MrdA_transpept"/>
    <property type="match status" value="1"/>
</dbReference>
<keyword evidence="10 14" id="KW-0573">Peptidoglycan synthesis</keyword>
<comment type="subcellular location">
    <subcellularLocation>
        <location evidence="14">Cell inner membrane</location>
        <topology evidence="14">Single-pass membrane protein</topology>
    </subcellularLocation>
    <subcellularLocation>
        <location evidence="2">Cell membrane</location>
    </subcellularLocation>
    <subcellularLocation>
        <location evidence="1">Membrane</location>
        <topology evidence="1">Single-pass membrane protein</topology>
    </subcellularLocation>
</comment>
<feature type="binding site" evidence="14">
    <location>
        <position position="369"/>
    </location>
    <ligand>
        <name>Zn(2+)</name>
        <dbReference type="ChEBI" id="CHEBI:29105"/>
    </ligand>
</feature>
<reference evidence="17 18" key="1">
    <citation type="journal article" date="2009" name="Infect. Immun.">
        <title>Comparative genomics reveal extensive transposon-mediated genomic plasticity and diversity among potential effector proteins within the genus Coxiella.</title>
        <authorList>
            <person name="Beare P.A."/>
            <person name="Unsworth N."/>
            <person name="Andoh M."/>
            <person name="Voth D.E."/>
            <person name="Omsland A."/>
            <person name="Gilk S.D."/>
            <person name="Williams K.P."/>
            <person name="Sobral B.W."/>
            <person name="Kupko J.J.III."/>
            <person name="Porcella S.F."/>
            <person name="Samuel J.E."/>
            <person name="Heinzen R.A."/>
        </authorList>
    </citation>
    <scope>NUCLEOTIDE SEQUENCE [LARGE SCALE GENOMIC DNA]</scope>
    <source>
        <strain evidence="17 18">Dugway 5J108-111</strain>
    </source>
</reference>
<dbReference type="UniPathway" id="UPA00219"/>
<comment type="cofactor">
    <cofactor evidence="14">
        <name>Zn(2+)</name>
        <dbReference type="ChEBI" id="CHEBI:29105"/>
    </cofactor>
    <text evidence="14">Binds one Zn(2+) ion per subunit.</text>
</comment>
<keyword evidence="6 14" id="KW-0645">Protease</keyword>
<dbReference type="InterPro" id="IPR012338">
    <property type="entry name" value="Beta-lactam/transpept-like"/>
</dbReference>
<dbReference type="NCBIfam" id="TIGR03423">
    <property type="entry name" value="pbp2_mrdA"/>
    <property type="match status" value="1"/>
</dbReference>
<dbReference type="InterPro" id="IPR050515">
    <property type="entry name" value="Beta-lactam/transpept"/>
</dbReference>
<dbReference type="EMBL" id="CP000733">
    <property type="protein sequence ID" value="ABS77456.2"/>
    <property type="molecule type" value="Genomic_DNA"/>
</dbReference>
<evidence type="ECO:0000256" key="13">
    <source>
        <dbReference type="ARBA" id="ARBA00023316"/>
    </source>
</evidence>
<dbReference type="AlphaFoldDB" id="A9KCR1"/>
<evidence type="ECO:0000256" key="2">
    <source>
        <dbReference type="ARBA" id="ARBA00004236"/>
    </source>
</evidence>
<keyword evidence="14" id="KW-0862">Zinc</keyword>
<dbReference type="Gene3D" id="3.90.1310.10">
    <property type="entry name" value="Penicillin-binding protein 2a (Domain 2)"/>
    <property type="match status" value="1"/>
</dbReference>
<feature type="domain" description="Penicillin-binding protein dimerisation" evidence="16">
    <location>
        <begin position="68"/>
        <end position="237"/>
    </location>
</feature>
<dbReference type="GO" id="GO:0071555">
    <property type="term" value="P:cell wall organization"/>
    <property type="evidence" value="ECO:0007669"/>
    <property type="project" value="UniProtKB-KW"/>
</dbReference>
<comment type="function">
    <text evidence="14">Catalyzes cross-linking of the peptidoglycan cell wall.</text>
</comment>
<evidence type="ECO:0000256" key="14">
    <source>
        <dbReference type="HAMAP-Rule" id="MF_02081"/>
    </source>
</evidence>
<keyword evidence="3 14" id="KW-1003">Cell membrane</keyword>
<keyword evidence="12 14" id="KW-0472">Membrane</keyword>
<dbReference type="InterPro" id="IPR017790">
    <property type="entry name" value="Penicillin-binding_protein_2"/>
</dbReference>
<evidence type="ECO:0000256" key="6">
    <source>
        <dbReference type="ARBA" id="ARBA00022670"/>
    </source>
</evidence>
<dbReference type="GO" id="GO:0009252">
    <property type="term" value="P:peptidoglycan biosynthetic process"/>
    <property type="evidence" value="ECO:0007669"/>
    <property type="project" value="UniProtKB-UniRule"/>
</dbReference>
<dbReference type="KEGG" id="cbd:CBUD_1513"/>
<dbReference type="SUPFAM" id="SSF56519">
    <property type="entry name" value="Penicillin binding protein dimerisation domain"/>
    <property type="match status" value="1"/>
</dbReference>
<dbReference type="Proteomes" id="UP000008555">
    <property type="component" value="Chromosome"/>
</dbReference>
<dbReference type="Pfam" id="PF03717">
    <property type="entry name" value="PBP_dimer"/>
    <property type="match status" value="1"/>
</dbReference>
<proteinExistence type="inferred from homology"/>
<protein>
    <recommendedName>
        <fullName evidence="14">Peptidoglycan D,D-transpeptidase MrdA</fullName>
        <ecNumber evidence="14">3.4.16.4</ecNumber>
    </recommendedName>
    <alternativeName>
        <fullName evidence="14">Penicillin-binding protein 2</fullName>
        <shortName evidence="14">PBP-2</shortName>
    </alternativeName>
</protein>
<evidence type="ECO:0000313" key="18">
    <source>
        <dbReference type="Proteomes" id="UP000008555"/>
    </source>
</evidence>
<dbReference type="PANTHER" id="PTHR30627">
    <property type="entry name" value="PEPTIDOGLYCAN D,D-TRANSPEPTIDASE"/>
    <property type="match status" value="1"/>
</dbReference>
<evidence type="ECO:0000259" key="15">
    <source>
        <dbReference type="Pfam" id="PF00905"/>
    </source>
</evidence>
<evidence type="ECO:0000256" key="7">
    <source>
        <dbReference type="ARBA" id="ARBA00022692"/>
    </source>
</evidence>
<keyword evidence="14" id="KW-0479">Metal-binding</keyword>
<feature type="binding site" evidence="14">
    <location>
        <position position="375"/>
    </location>
    <ligand>
        <name>Zn(2+)</name>
        <dbReference type="ChEBI" id="CHEBI:29105"/>
    </ligand>
</feature>
<dbReference type="EC" id="3.4.16.4" evidence="14"/>
<comment type="catalytic activity">
    <reaction evidence="14">
        <text>Preferential cleavage: (Ac)2-L-Lys-D-Ala-|-D-Ala. Also transpeptidation of peptidyl-alanyl moieties that are N-acyl substituents of D-alanine.</text>
        <dbReference type="EC" id="3.4.16.4"/>
    </reaction>
</comment>
<keyword evidence="13 14" id="KW-0961">Cell wall biogenesis/degradation</keyword>
<evidence type="ECO:0000256" key="5">
    <source>
        <dbReference type="ARBA" id="ARBA00022645"/>
    </source>
</evidence>
<sequence length="615" mass="69937">MIGMNRERLTIKNIHLETHLFKSRCLTALILLLIFAFILIGRLIYLQIKNHHFYSTLSRHNLLNIIPIEPNRGLIFDRNGVLLAKDIPTYILTILPNGTHHLNETIRELTKIIPISSDEIKQFHHILYQYHRYQPVPLKYKLTNEEVARFYVNQYRFPDVRIETRMIRYYPLGDVTSDVVGYVGRINARELQKVNTNNYNIDDDIGKMGIEKYYENELHGTMGAEEAEINASGRIVRILKRVPPTPGTNIYLTIDSNLQAEARKVLGEESGAIVAIQPSTGQVLALVTKPSFDPNPFVSGLSQQDYQKLVNSPQHPLYNRAIRGQFASGSTVKPFLALFGLDMGIITPQYRIYDPGWFQLPNTQHIYHDWRERGHGWVNVVKAIAVSCDVYFYNLAVALGIKRMDDILQRFGFGQLTGIDLPEEVPGLVPSPRWKMGTQGKPWYTGDTIEAGIGQGFFLVTPLQLAQATATLAEHGKRYRPTLLFKSVEPTGKVNVQQPIPKPPIFLKNPDNWDIVIHAMQEVVDKPWGTADFFGRHPGFTVAAKTGTAQVYGHQRDEDKSRTNIPKRLRNNHLFIAFAPVENPQIAVAVVVEHSAMADKMAGEIINYYFKHQQK</sequence>
<dbReference type="Gene3D" id="3.30.1390.30">
    <property type="entry name" value="Penicillin-binding protein 2a, domain 3"/>
    <property type="match status" value="1"/>
</dbReference>
<feature type="domain" description="Penicillin-binding protein transpeptidase" evidence="15">
    <location>
        <begin position="271"/>
        <end position="606"/>
    </location>
</feature>
<dbReference type="Gene3D" id="3.40.710.10">
    <property type="entry name" value="DD-peptidase/beta-lactamase superfamily"/>
    <property type="match status" value="1"/>
</dbReference>
<evidence type="ECO:0000259" key="16">
    <source>
        <dbReference type="Pfam" id="PF03717"/>
    </source>
</evidence>
<name>A9KCR1_COXBN</name>
<keyword evidence="7 14" id="KW-0812">Transmembrane</keyword>
<evidence type="ECO:0000256" key="8">
    <source>
        <dbReference type="ARBA" id="ARBA00022801"/>
    </source>
</evidence>
<evidence type="ECO:0000256" key="4">
    <source>
        <dbReference type="ARBA" id="ARBA00022519"/>
    </source>
</evidence>
<feature type="binding site" evidence="14">
    <location>
        <position position="354"/>
    </location>
    <ligand>
        <name>Zn(2+)</name>
        <dbReference type="ChEBI" id="CHEBI:29105"/>
    </ligand>
</feature>
<keyword evidence="5 14" id="KW-0121">Carboxypeptidase</keyword>
<dbReference type="GO" id="GO:0005886">
    <property type="term" value="C:plasma membrane"/>
    <property type="evidence" value="ECO:0007669"/>
    <property type="project" value="UniProtKB-SubCell"/>
</dbReference>
<keyword evidence="11 14" id="KW-1133">Transmembrane helix</keyword>
<gene>
    <name evidence="17" type="primary">pbpA</name>
    <name evidence="14" type="synonym">mrdA</name>
    <name evidence="17" type="ordered locus">CBUD_1513</name>
</gene>
<dbReference type="GO" id="GO:0009002">
    <property type="term" value="F:serine-type D-Ala-D-Ala carboxypeptidase activity"/>
    <property type="evidence" value="ECO:0007669"/>
    <property type="project" value="UniProtKB-UniRule"/>
</dbReference>
<keyword evidence="9 14" id="KW-0133">Cell shape</keyword>
<feature type="transmembrane region" description="Helical" evidence="14">
    <location>
        <begin position="21"/>
        <end position="45"/>
    </location>
</feature>
<dbReference type="GO" id="GO:0071972">
    <property type="term" value="F:peptidoglycan L,D-transpeptidase activity"/>
    <property type="evidence" value="ECO:0007669"/>
    <property type="project" value="TreeGrafter"/>
</dbReference>
<comment type="pathway">
    <text evidence="14">Cell wall biogenesis; peptidoglycan biosynthesis.</text>
</comment>
<dbReference type="GO" id="GO:0008658">
    <property type="term" value="F:penicillin binding"/>
    <property type="evidence" value="ECO:0007669"/>
    <property type="project" value="UniProtKB-UniRule"/>
</dbReference>
<organism evidence="17 18">
    <name type="scientific">Coxiella burnetii (strain Dugway 5J108-111)</name>
    <dbReference type="NCBI Taxonomy" id="434922"/>
    <lineage>
        <taxon>Bacteria</taxon>
        <taxon>Pseudomonadati</taxon>
        <taxon>Pseudomonadota</taxon>
        <taxon>Gammaproteobacteria</taxon>
        <taxon>Legionellales</taxon>
        <taxon>Coxiellaceae</taxon>
        <taxon>Coxiella</taxon>
    </lineage>
</organism>
<dbReference type="HOGENOM" id="CLU_009289_1_2_6"/>
<comment type="similarity">
    <text evidence="14">Belongs to the transpeptidase family. MrdA subfamily.</text>
</comment>
<dbReference type="SUPFAM" id="SSF56601">
    <property type="entry name" value="beta-lactamase/transpeptidase-like"/>
    <property type="match status" value="1"/>
</dbReference>
<dbReference type="InterPro" id="IPR001460">
    <property type="entry name" value="PCN-bd_Tpept"/>
</dbReference>
<feature type="active site" description="Acyl-ester intermediate" evidence="14">
    <location>
        <position position="330"/>
    </location>
</feature>
<evidence type="ECO:0000256" key="12">
    <source>
        <dbReference type="ARBA" id="ARBA00023136"/>
    </source>
</evidence>
<evidence type="ECO:0000256" key="11">
    <source>
        <dbReference type="ARBA" id="ARBA00022989"/>
    </source>
</evidence>
<feature type="binding site" evidence="14">
    <location>
        <position position="388"/>
    </location>
    <ligand>
        <name>Zn(2+)</name>
        <dbReference type="ChEBI" id="CHEBI:29105"/>
    </ligand>
</feature>
<evidence type="ECO:0000313" key="17">
    <source>
        <dbReference type="EMBL" id="ABS77456.2"/>
    </source>
</evidence>
<dbReference type="InterPro" id="IPR005311">
    <property type="entry name" value="PBP_dimer"/>
</dbReference>
<dbReference type="Pfam" id="PF00905">
    <property type="entry name" value="Transpeptidase"/>
    <property type="match status" value="1"/>
</dbReference>
<dbReference type="RefSeq" id="WP_011997127.1">
    <property type="nucleotide sequence ID" value="NC_009727.1"/>
</dbReference>
<dbReference type="GO" id="GO:0006508">
    <property type="term" value="P:proteolysis"/>
    <property type="evidence" value="ECO:0007669"/>
    <property type="project" value="UniProtKB-KW"/>
</dbReference>
<dbReference type="GO" id="GO:0008360">
    <property type="term" value="P:regulation of cell shape"/>
    <property type="evidence" value="ECO:0007669"/>
    <property type="project" value="UniProtKB-KW"/>
</dbReference>
<evidence type="ECO:0000256" key="9">
    <source>
        <dbReference type="ARBA" id="ARBA00022960"/>
    </source>
</evidence>
<accession>A9KCR1</accession>
<evidence type="ECO:0000256" key="1">
    <source>
        <dbReference type="ARBA" id="ARBA00004167"/>
    </source>
</evidence>
<dbReference type="PANTHER" id="PTHR30627:SF2">
    <property type="entry name" value="PEPTIDOGLYCAN D,D-TRANSPEPTIDASE MRDA"/>
    <property type="match status" value="1"/>
</dbReference>
<keyword evidence="8 14" id="KW-0378">Hydrolase</keyword>
<evidence type="ECO:0000256" key="10">
    <source>
        <dbReference type="ARBA" id="ARBA00022984"/>
    </source>
</evidence>
<dbReference type="InterPro" id="IPR036138">
    <property type="entry name" value="PBP_dimer_sf"/>
</dbReference>